<sequence length="712" mass="77582">MIHRLTPVALAATLVFPAHAQTQATAADLPTVVVTGNRSPYVLPATRSATRTDTPVEQVPQSIVVLPKSLIEDQGARTLTDVLRNASNVNDVDERDANNVPFKIRGFTAATVVDGVAMPGYFGTQESLVNVERIDIVKGPAGDLFGSSQGLGSYGSLGGTVAITTAEPDQTARRRVQFRLGSQRERGVGFDVNQPLGADWAVRLVGEASERDSETDRVFFRRRALAPSLAWTPSADTKVVLKGRYLDNTTLDYSGLPLNGTLDTSTYTLPRRTMVAATDQPDTTNTSQGIHLHWMQRLTPAWTFDLTLAHQQAKVDQRGSWLVDPTGMMGCFGFGTATPATNILCGARMWDRFKTTSVSPSLTGRIEHDGVRHTLSAGLDLERTKDDAFMIYSNLMGPIAMDNVSLVGPTAYPVWSEPLEPATPDQQNRYTSRVVYLQDQMDIGDWHLLGSLRHSRIDVTDINPAWGVSNVSRNHRTTPRVGAVYDVTPQVSLFAGYAEGIKVPTVSVFSTPPKPEEGQQKELGLRLKDFHGLSATIAVFDLSRRNAAVGDPTQPGKSIQTGLQRSKGVDIDLRWRFARGWTGLAALTSQQARIVEDTNAALVDKWLFNVPQKSARLALRYDAPEGAWSGFGVGLGMTYRGRLAGDNVNSFFTPAATVWDAQVSWRTEGARYGVGVGNLFDRQFYKPSAYFSGGQVTPAQGRTVTASAQFDF</sequence>
<feature type="domain" description="TonB-dependent receptor plug" evidence="19">
    <location>
        <begin position="56"/>
        <end position="149"/>
    </location>
</feature>
<keyword evidence="13 14" id="KW-0998">Cell outer membrane</keyword>
<feature type="short sequence motif" description="TonB C-terminal box" evidence="15">
    <location>
        <begin position="695"/>
        <end position="712"/>
    </location>
</feature>
<dbReference type="GO" id="GO:0015891">
    <property type="term" value="P:siderophore transport"/>
    <property type="evidence" value="ECO:0007669"/>
    <property type="project" value="InterPro"/>
</dbReference>
<evidence type="ECO:0000256" key="10">
    <source>
        <dbReference type="ARBA" id="ARBA00023077"/>
    </source>
</evidence>
<evidence type="ECO:0000256" key="7">
    <source>
        <dbReference type="ARBA" id="ARBA00022729"/>
    </source>
</evidence>
<evidence type="ECO:0000256" key="6">
    <source>
        <dbReference type="ARBA" id="ARBA00022692"/>
    </source>
</evidence>
<keyword evidence="10 16" id="KW-0798">TonB box</keyword>
<keyword evidence="12 20" id="KW-0675">Receptor</keyword>
<dbReference type="RefSeq" id="WP_179635908.1">
    <property type="nucleotide sequence ID" value="NZ_JACCFH010000001.1"/>
</dbReference>
<dbReference type="CDD" id="cd01347">
    <property type="entry name" value="ligand_gated_channel"/>
    <property type="match status" value="1"/>
</dbReference>
<comment type="subcellular location">
    <subcellularLocation>
        <location evidence="1 14">Cell outer membrane</location>
        <topology evidence="1 14">Multi-pass membrane protein</topology>
    </subcellularLocation>
</comment>
<comment type="caution">
    <text evidence="20">The sequence shown here is derived from an EMBL/GenBank/DDBJ whole genome shotgun (WGS) entry which is preliminary data.</text>
</comment>
<dbReference type="InterPro" id="IPR010105">
    <property type="entry name" value="TonB_sidphr_rcpt"/>
</dbReference>
<dbReference type="PROSITE" id="PS52016">
    <property type="entry name" value="TONB_DEPENDENT_REC_3"/>
    <property type="match status" value="1"/>
</dbReference>
<keyword evidence="9" id="KW-0406">Ion transport</keyword>
<evidence type="ECO:0000256" key="1">
    <source>
        <dbReference type="ARBA" id="ARBA00004571"/>
    </source>
</evidence>
<evidence type="ECO:0000313" key="21">
    <source>
        <dbReference type="Proteomes" id="UP000518288"/>
    </source>
</evidence>
<keyword evidence="4 14" id="KW-1134">Transmembrane beta strand</keyword>
<evidence type="ECO:0000256" key="13">
    <source>
        <dbReference type="ARBA" id="ARBA00023237"/>
    </source>
</evidence>
<keyword evidence="6 14" id="KW-0812">Transmembrane</keyword>
<dbReference type="AlphaFoldDB" id="A0A7Y9R4D4"/>
<dbReference type="Pfam" id="PF07715">
    <property type="entry name" value="Plug"/>
    <property type="match status" value="1"/>
</dbReference>
<evidence type="ECO:0000256" key="11">
    <source>
        <dbReference type="ARBA" id="ARBA00023136"/>
    </source>
</evidence>
<dbReference type="Pfam" id="PF00593">
    <property type="entry name" value="TonB_dep_Rec_b-barrel"/>
    <property type="match status" value="1"/>
</dbReference>
<evidence type="ECO:0000256" key="14">
    <source>
        <dbReference type="PROSITE-ProRule" id="PRU01360"/>
    </source>
</evidence>
<dbReference type="Gene3D" id="2.170.130.10">
    <property type="entry name" value="TonB-dependent receptor, plug domain"/>
    <property type="match status" value="1"/>
</dbReference>
<evidence type="ECO:0000256" key="5">
    <source>
        <dbReference type="ARBA" id="ARBA00022496"/>
    </source>
</evidence>
<dbReference type="GO" id="GO:0009279">
    <property type="term" value="C:cell outer membrane"/>
    <property type="evidence" value="ECO:0007669"/>
    <property type="project" value="UniProtKB-SubCell"/>
</dbReference>
<keyword evidence="21" id="KW-1185">Reference proteome</keyword>
<evidence type="ECO:0000256" key="8">
    <source>
        <dbReference type="ARBA" id="ARBA00023004"/>
    </source>
</evidence>
<protein>
    <submittedName>
        <fullName evidence="20">Iron complex outermembrane receptor protein</fullName>
    </submittedName>
</protein>
<feature type="domain" description="TonB-dependent receptor-like beta-barrel" evidence="18">
    <location>
        <begin position="233"/>
        <end position="679"/>
    </location>
</feature>
<keyword evidence="3 14" id="KW-0813">Transport</keyword>
<dbReference type="Gene3D" id="2.40.170.20">
    <property type="entry name" value="TonB-dependent receptor, beta-barrel domain"/>
    <property type="match status" value="1"/>
</dbReference>
<evidence type="ECO:0000256" key="12">
    <source>
        <dbReference type="ARBA" id="ARBA00023170"/>
    </source>
</evidence>
<feature type="signal peptide" evidence="17">
    <location>
        <begin position="1"/>
        <end position="20"/>
    </location>
</feature>
<dbReference type="SUPFAM" id="SSF56935">
    <property type="entry name" value="Porins"/>
    <property type="match status" value="1"/>
</dbReference>
<dbReference type="EMBL" id="JACCFH010000001">
    <property type="protein sequence ID" value="NYG35379.1"/>
    <property type="molecule type" value="Genomic_DNA"/>
</dbReference>
<dbReference type="InterPro" id="IPR037066">
    <property type="entry name" value="Plug_dom_sf"/>
</dbReference>
<dbReference type="PANTHER" id="PTHR32552">
    <property type="entry name" value="FERRICHROME IRON RECEPTOR-RELATED"/>
    <property type="match status" value="1"/>
</dbReference>
<evidence type="ECO:0000256" key="16">
    <source>
        <dbReference type="RuleBase" id="RU003357"/>
    </source>
</evidence>
<dbReference type="PANTHER" id="PTHR32552:SF68">
    <property type="entry name" value="FERRICHROME OUTER MEMBRANE TRANSPORTER_PHAGE RECEPTOR"/>
    <property type="match status" value="1"/>
</dbReference>
<feature type="chain" id="PRO_5030930467" evidence="17">
    <location>
        <begin position="21"/>
        <end position="712"/>
    </location>
</feature>
<dbReference type="PROSITE" id="PS01156">
    <property type="entry name" value="TONB_DEPENDENT_REC_2"/>
    <property type="match status" value="1"/>
</dbReference>
<dbReference type="InterPro" id="IPR000531">
    <property type="entry name" value="Beta-barrel_TonB"/>
</dbReference>
<organism evidence="20 21">
    <name type="scientific">Sphaerotilus montanus</name>
    <dbReference type="NCBI Taxonomy" id="522889"/>
    <lineage>
        <taxon>Bacteria</taxon>
        <taxon>Pseudomonadati</taxon>
        <taxon>Pseudomonadota</taxon>
        <taxon>Betaproteobacteria</taxon>
        <taxon>Burkholderiales</taxon>
        <taxon>Sphaerotilaceae</taxon>
        <taxon>Sphaerotilus</taxon>
    </lineage>
</organism>
<evidence type="ECO:0000256" key="17">
    <source>
        <dbReference type="SAM" id="SignalP"/>
    </source>
</evidence>
<evidence type="ECO:0000259" key="18">
    <source>
        <dbReference type="Pfam" id="PF00593"/>
    </source>
</evidence>
<dbReference type="Proteomes" id="UP000518288">
    <property type="component" value="Unassembled WGS sequence"/>
</dbReference>
<accession>A0A7Y9R4D4</accession>
<keyword evidence="11 14" id="KW-0472">Membrane</keyword>
<dbReference type="InterPro" id="IPR010917">
    <property type="entry name" value="TonB_rcpt_CS"/>
</dbReference>
<evidence type="ECO:0000259" key="19">
    <source>
        <dbReference type="Pfam" id="PF07715"/>
    </source>
</evidence>
<evidence type="ECO:0000313" key="20">
    <source>
        <dbReference type="EMBL" id="NYG35379.1"/>
    </source>
</evidence>
<evidence type="ECO:0000256" key="9">
    <source>
        <dbReference type="ARBA" id="ARBA00023065"/>
    </source>
</evidence>
<comment type="similarity">
    <text evidence="2 14 16">Belongs to the TonB-dependent receptor family.</text>
</comment>
<evidence type="ECO:0000256" key="3">
    <source>
        <dbReference type="ARBA" id="ARBA00022448"/>
    </source>
</evidence>
<dbReference type="NCBIfam" id="TIGR01783">
    <property type="entry name" value="TonB-siderophor"/>
    <property type="match status" value="1"/>
</dbReference>
<evidence type="ECO:0000256" key="2">
    <source>
        <dbReference type="ARBA" id="ARBA00009810"/>
    </source>
</evidence>
<keyword evidence="8" id="KW-0408">Iron</keyword>
<reference evidence="20 21" key="1">
    <citation type="submission" date="2020-07" db="EMBL/GenBank/DDBJ databases">
        <title>Genomic Encyclopedia of Archaeal and Bacterial Type Strains, Phase II (KMG-II): from individual species to whole genera.</title>
        <authorList>
            <person name="Goeker M."/>
        </authorList>
    </citation>
    <scope>NUCLEOTIDE SEQUENCE [LARGE SCALE GENOMIC DNA]</scope>
    <source>
        <strain evidence="20 21">DSM 21226</strain>
    </source>
</reference>
<dbReference type="InterPro" id="IPR036942">
    <property type="entry name" value="Beta-barrel_TonB_sf"/>
</dbReference>
<evidence type="ECO:0000256" key="15">
    <source>
        <dbReference type="PROSITE-ProRule" id="PRU10144"/>
    </source>
</evidence>
<keyword evidence="7 17" id="KW-0732">Signal</keyword>
<keyword evidence="5" id="KW-0410">Iron transport</keyword>
<gene>
    <name evidence="20" type="ORF">BDD16_004365</name>
</gene>
<evidence type="ECO:0000256" key="4">
    <source>
        <dbReference type="ARBA" id="ARBA00022452"/>
    </source>
</evidence>
<dbReference type="GO" id="GO:0038023">
    <property type="term" value="F:signaling receptor activity"/>
    <property type="evidence" value="ECO:0007669"/>
    <property type="project" value="InterPro"/>
</dbReference>
<name>A0A7Y9R4D4_9BURK</name>
<dbReference type="InterPro" id="IPR012910">
    <property type="entry name" value="Plug_dom"/>
</dbReference>
<proteinExistence type="inferred from homology"/>
<dbReference type="GO" id="GO:0015344">
    <property type="term" value="F:siderophore uptake transmembrane transporter activity"/>
    <property type="evidence" value="ECO:0007669"/>
    <property type="project" value="TreeGrafter"/>
</dbReference>
<dbReference type="InterPro" id="IPR039426">
    <property type="entry name" value="TonB-dep_rcpt-like"/>
</dbReference>